<comment type="similarity">
    <text evidence="2">Belongs to the CPA3 antiporters (TC 2.A.63) subunit D family.</text>
</comment>
<dbReference type="Pfam" id="PF00361">
    <property type="entry name" value="Proton_antipo_M"/>
    <property type="match status" value="1"/>
</dbReference>
<gene>
    <name evidence="11" type="primary">Ap-mrpD1</name>
</gene>
<comment type="function">
    <text evidence="7">NDH-1 shuttles electrons from NAD(P)H, via FMN and iron-sulfur (Fe-S) centers, to quinones in the respiratory chain. The immediate electron acceptor for the enzyme in this species is believed to be plastoquinone. Couples the redox reaction to proton translocation (for every two electrons transferred, four hydrogen ions are translocated across the cytoplasmic membrane), and thus conserves the redox energy in a proton gradient.</text>
</comment>
<evidence type="ECO:0000256" key="7">
    <source>
        <dbReference type="ARBA" id="ARBA00025624"/>
    </source>
</evidence>
<evidence type="ECO:0000256" key="2">
    <source>
        <dbReference type="ARBA" id="ARBA00005346"/>
    </source>
</evidence>
<dbReference type="TCDB" id="2.A.63.2.1">
    <property type="family name" value="the monovalent cation (k(+) or na(+)):proton antiporter-3 (cpa3) family"/>
</dbReference>
<dbReference type="PANTHER" id="PTHR42703">
    <property type="entry name" value="NADH DEHYDROGENASE"/>
    <property type="match status" value="1"/>
</dbReference>
<accession>C7G3J0</accession>
<feature type="transmembrane region" description="Helical" evidence="9">
    <location>
        <begin position="149"/>
        <end position="168"/>
    </location>
</feature>
<feature type="transmembrane region" description="Helical" evidence="9">
    <location>
        <begin position="329"/>
        <end position="350"/>
    </location>
</feature>
<feature type="transmembrane region" description="Helical" evidence="9">
    <location>
        <begin position="429"/>
        <end position="447"/>
    </location>
</feature>
<dbReference type="AlphaFoldDB" id="C7G3J0"/>
<evidence type="ECO:0000313" key="11">
    <source>
        <dbReference type="EMBL" id="BAI23230.1"/>
    </source>
</evidence>
<feature type="transmembrane region" description="Helical" evidence="9">
    <location>
        <begin position="68"/>
        <end position="88"/>
    </location>
</feature>
<dbReference type="EMBL" id="AB507743">
    <property type="protein sequence ID" value="BAI23230.1"/>
    <property type="molecule type" value="Genomic_DNA"/>
</dbReference>
<keyword evidence="5 9" id="KW-1133">Transmembrane helix</keyword>
<dbReference type="InterPro" id="IPR001750">
    <property type="entry name" value="ND/Mrp_TM"/>
</dbReference>
<organism evidence="11">
    <name type="scientific">Aphanothece halophytica</name>
    <dbReference type="NCBI Taxonomy" id="72020"/>
    <lineage>
        <taxon>Bacteria</taxon>
        <taxon>Bacillati</taxon>
        <taxon>Cyanobacteriota</taxon>
        <taxon>Cyanophyceae</taxon>
        <taxon>Oscillatoriophycideae</taxon>
        <taxon>Chroococcales</taxon>
        <taxon>Aphanothecaceae</taxon>
        <taxon>Aphanothece</taxon>
    </lineage>
</organism>
<evidence type="ECO:0000256" key="3">
    <source>
        <dbReference type="ARBA" id="ARBA00022475"/>
    </source>
</evidence>
<protein>
    <submittedName>
        <fullName evidence="11">Multiple resistance and pH regulation</fullName>
    </submittedName>
</protein>
<feature type="transmembrane region" description="Helical" evidence="9">
    <location>
        <begin position="188"/>
        <end position="209"/>
    </location>
</feature>
<feature type="transmembrane region" description="Helical" evidence="9">
    <location>
        <begin position="459"/>
        <end position="476"/>
    </location>
</feature>
<keyword evidence="3" id="KW-1003">Cell membrane</keyword>
<evidence type="ECO:0000256" key="8">
    <source>
        <dbReference type="RuleBase" id="RU000320"/>
    </source>
</evidence>
<dbReference type="PANTHER" id="PTHR42703:SF1">
    <property type="entry name" value="NA(+)_H(+) ANTIPORTER SUBUNIT D1"/>
    <property type="match status" value="1"/>
</dbReference>
<dbReference type="InterPro" id="IPR050586">
    <property type="entry name" value="CPA3_Na-H_Antiporter_D"/>
</dbReference>
<feature type="transmembrane region" description="Helical" evidence="9">
    <location>
        <begin position="362"/>
        <end position="384"/>
    </location>
</feature>
<evidence type="ECO:0000256" key="9">
    <source>
        <dbReference type="SAM" id="Phobius"/>
    </source>
</evidence>
<feature type="transmembrane region" description="Helical" evidence="9">
    <location>
        <begin position="117"/>
        <end position="137"/>
    </location>
</feature>
<feature type="domain" description="NADH:quinone oxidoreductase/Mrp antiporter transmembrane" evidence="10">
    <location>
        <begin position="115"/>
        <end position="377"/>
    </location>
</feature>
<feature type="transmembrane region" description="Helical" evidence="9">
    <location>
        <begin position="396"/>
        <end position="417"/>
    </location>
</feature>
<comment type="subcellular location">
    <subcellularLocation>
        <location evidence="1">Cell membrane</location>
        <topology evidence="1">Multi-pass membrane protein</topology>
    </subcellularLocation>
    <subcellularLocation>
        <location evidence="8">Membrane</location>
        <topology evidence="8">Multi-pass membrane protein</topology>
    </subcellularLocation>
</comment>
<name>C7G3J0_APHHA</name>
<feature type="transmembrane region" description="Helical" evidence="9">
    <location>
        <begin position="247"/>
        <end position="265"/>
    </location>
</feature>
<dbReference type="NCBIfam" id="NF005564">
    <property type="entry name" value="PRK07234.1-4"/>
    <property type="match status" value="1"/>
</dbReference>
<proteinExistence type="inferred from homology"/>
<evidence type="ECO:0000256" key="4">
    <source>
        <dbReference type="ARBA" id="ARBA00022692"/>
    </source>
</evidence>
<feature type="transmembrane region" description="Helical" evidence="9">
    <location>
        <begin position="29"/>
        <end position="48"/>
    </location>
</feature>
<feature type="transmembrane region" description="Helical" evidence="9">
    <location>
        <begin position="221"/>
        <end position="241"/>
    </location>
</feature>
<evidence type="ECO:0000256" key="1">
    <source>
        <dbReference type="ARBA" id="ARBA00004651"/>
    </source>
</evidence>
<keyword evidence="4 8" id="KW-0812">Transmembrane</keyword>
<feature type="transmembrane region" description="Helical" evidence="9">
    <location>
        <begin position="6"/>
        <end position="22"/>
    </location>
</feature>
<feature type="transmembrane region" description="Helical" evidence="9">
    <location>
        <begin position="95"/>
        <end position="111"/>
    </location>
</feature>
<keyword evidence="6 9" id="KW-0472">Membrane</keyword>
<sequence length="483" mass="53212">MMQLTIVWIALSFFVGFVIYLVPNLSRWLALVVAFTSLAYSGFLFLQPSAINIQLLDSFGVTLIADQLSSFFILTNALVTIALIFYCWQSEKPSFFFMQLVILHGSVNATFICADLISLYVALEVISIAAFLLISYPRSDRVVWVGLRYLFVSNTAMLFYLVGTILVYQVNHSFSFAGLQNSPPDAIALIFLGLLVKGGIFFSGLWLPLTHSESESPVSAMLSGVVVKAGVFPLVRLALMIDTVDPIVRFFGVGTALLGVAYAIFEKDTKRTLAFSTISQLGFIVAAPAVGGFYALTHGLVKSALFLIAGNLPSRDFKQLQDHPIPTEIWITLVIAGFSISGFPLLSGFGAKVLTSKNLLPWQVVAMNLAAFGTAITLGKFIFLPHQRISQSNVKLGFWLAMFILLGGLVAANVFYYEAYTLENILKPLAIIALGWLTYLLLIKKVIIQLPRNLEKFDHLVGGMPLMLILLFWSVWTKSSILK</sequence>
<reference evidence="11" key="1">
    <citation type="journal article" date="2009" name="Appl. Environ. Microbiol.">
        <title>An Mrp-like cluster in the halotolerant cyanobacterium Aphanothece halophytica functions as a Na+/H+ antiporter.</title>
        <authorList>
            <person name="Fukaya F."/>
            <person name="Promden W."/>
            <person name="Hibino T."/>
            <person name="Tanaka Y."/>
            <person name="Nakamura T."/>
            <person name="Takabe T."/>
        </authorList>
    </citation>
    <scope>NUCLEOTIDE SEQUENCE</scope>
</reference>
<evidence type="ECO:0000256" key="6">
    <source>
        <dbReference type="ARBA" id="ARBA00023136"/>
    </source>
</evidence>
<evidence type="ECO:0000256" key="5">
    <source>
        <dbReference type="ARBA" id="ARBA00022989"/>
    </source>
</evidence>
<evidence type="ECO:0000259" key="10">
    <source>
        <dbReference type="Pfam" id="PF00361"/>
    </source>
</evidence>
<feature type="transmembrane region" description="Helical" evidence="9">
    <location>
        <begin position="272"/>
        <end position="294"/>
    </location>
</feature>
<dbReference type="GO" id="GO:0005886">
    <property type="term" value="C:plasma membrane"/>
    <property type="evidence" value="ECO:0007669"/>
    <property type="project" value="UniProtKB-SubCell"/>
</dbReference>